<dbReference type="InterPro" id="IPR000182">
    <property type="entry name" value="GNAT_dom"/>
</dbReference>
<dbReference type="Proteomes" id="UP000248423">
    <property type="component" value="Unassembled WGS sequence"/>
</dbReference>
<accession>A0A319DRR4</accession>
<protein>
    <recommendedName>
        <fullName evidence="1">N-acetyltransferase domain-containing protein</fullName>
    </recommendedName>
</protein>
<dbReference type="EMBL" id="KZ826453">
    <property type="protein sequence ID" value="PYI00416.1"/>
    <property type="molecule type" value="Genomic_DNA"/>
</dbReference>
<gene>
    <name evidence="2" type="ORF">BO78DRAFT_42969</name>
</gene>
<dbReference type="OrthoDB" id="3853310at2759"/>
<dbReference type="SUPFAM" id="SSF55729">
    <property type="entry name" value="Acyl-CoA N-acyltransferases (Nat)"/>
    <property type="match status" value="1"/>
</dbReference>
<dbReference type="PROSITE" id="PS51186">
    <property type="entry name" value="GNAT"/>
    <property type="match status" value="1"/>
</dbReference>
<dbReference type="AlphaFoldDB" id="A0A319DRR4"/>
<dbReference type="CDD" id="cd04301">
    <property type="entry name" value="NAT_SF"/>
    <property type="match status" value="1"/>
</dbReference>
<dbReference type="Gene3D" id="3.40.630.30">
    <property type="match status" value="1"/>
</dbReference>
<name>A0A319DRR4_ASPSB</name>
<organism evidence="2 3">
    <name type="scientific">Aspergillus sclerotiicarbonarius (strain CBS 121057 / IBT 28362)</name>
    <dbReference type="NCBI Taxonomy" id="1448318"/>
    <lineage>
        <taxon>Eukaryota</taxon>
        <taxon>Fungi</taxon>
        <taxon>Dikarya</taxon>
        <taxon>Ascomycota</taxon>
        <taxon>Pezizomycotina</taxon>
        <taxon>Eurotiomycetes</taxon>
        <taxon>Eurotiomycetidae</taxon>
        <taxon>Eurotiales</taxon>
        <taxon>Aspergillaceae</taxon>
        <taxon>Aspergillus</taxon>
        <taxon>Aspergillus subgen. Circumdati</taxon>
    </lineage>
</organism>
<reference evidence="2 3" key="1">
    <citation type="submission" date="2018-02" db="EMBL/GenBank/DDBJ databases">
        <title>The genomes of Aspergillus section Nigri reveals drivers in fungal speciation.</title>
        <authorList>
            <consortium name="DOE Joint Genome Institute"/>
            <person name="Vesth T.C."/>
            <person name="Nybo J."/>
            <person name="Theobald S."/>
            <person name="Brandl J."/>
            <person name="Frisvad J.C."/>
            <person name="Nielsen K.F."/>
            <person name="Lyhne E.K."/>
            <person name="Kogle M.E."/>
            <person name="Kuo A."/>
            <person name="Riley R."/>
            <person name="Clum A."/>
            <person name="Nolan M."/>
            <person name="Lipzen A."/>
            <person name="Salamov A."/>
            <person name="Henrissat B."/>
            <person name="Wiebenga A."/>
            <person name="De vries R.P."/>
            <person name="Grigoriev I.V."/>
            <person name="Mortensen U.H."/>
            <person name="Andersen M.R."/>
            <person name="Baker S.E."/>
        </authorList>
    </citation>
    <scope>NUCLEOTIDE SEQUENCE [LARGE SCALE GENOMIC DNA]</scope>
    <source>
        <strain evidence="2 3">CBS 121057</strain>
    </source>
</reference>
<feature type="domain" description="N-acetyltransferase" evidence="1">
    <location>
        <begin position="144"/>
        <end position="287"/>
    </location>
</feature>
<dbReference type="InterPro" id="IPR016181">
    <property type="entry name" value="Acyl_CoA_acyltransferase"/>
</dbReference>
<evidence type="ECO:0000313" key="3">
    <source>
        <dbReference type="Proteomes" id="UP000248423"/>
    </source>
</evidence>
<sequence>MTTSIPIPLLEQSECTHLAQQAHALITLTKNPTPPNPTPPILIHEPPPGLAIRTTPSNEGKLNCAVGLAISTPLTSHALTTLEHLYAEIGLYPEIHLSETAHPSAKSLLQERGYRVVGEVGVYLLSSALSSLSGLGDGEGLEVTELVNPTAEEKEEFVAASVAGFRDTGRKEDLLALLARLATVRADTGLFVAREAGGEVVGCAALGVLETGGGEGEKIGHLYLDSTVPGYRGKGVHGALIRARLNRCRELGLKVVTLATGVGGGSARNAEREGFELGYRKDVWVYN</sequence>
<evidence type="ECO:0000313" key="2">
    <source>
        <dbReference type="EMBL" id="PYI00416.1"/>
    </source>
</evidence>
<dbReference type="Pfam" id="PF00583">
    <property type="entry name" value="Acetyltransf_1"/>
    <property type="match status" value="1"/>
</dbReference>
<keyword evidence="3" id="KW-1185">Reference proteome</keyword>
<dbReference type="VEuPathDB" id="FungiDB:BO78DRAFT_42969"/>
<proteinExistence type="predicted"/>
<dbReference type="GO" id="GO:0016747">
    <property type="term" value="F:acyltransferase activity, transferring groups other than amino-acyl groups"/>
    <property type="evidence" value="ECO:0007669"/>
    <property type="project" value="InterPro"/>
</dbReference>
<evidence type="ECO:0000259" key="1">
    <source>
        <dbReference type="PROSITE" id="PS51186"/>
    </source>
</evidence>